<feature type="chain" id="PRO_5045266567" evidence="1">
    <location>
        <begin position="26"/>
        <end position="367"/>
    </location>
</feature>
<sequence length="367" mass="41115">MLNNIKLLLGFSLILLIFSPANSLASFGSSCHINNARVNYVQEHEGKLYIGFENLRDKSGLVFNNAQQLTPTQESIKEMLLWASQSKNRYFDIELGGYACALISANRGTSQVYLSSEEAISSIKSDKNDGCICDVTNTSTPTMFMLPTMNEIGDILEHMAGFNDEQIANFQGAMLDMFANMNPQRSQANSMALPLILLEKISLMGVEKISNTQLAYLVGTFQDQLKPKELELLEDIVNQIDNIEFKKDRKGNTVVKLNTFNGDIKIRSEDIPMNTQEQREALAETLHYAEIEDGATLIYEKSDGHIGRYKKVEIDGIKVEGNFPVIGNLRITPRRATINLDDDDVPAQVKVSFKKLVSVPWTFDIKQ</sequence>
<dbReference type="Proteomes" id="UP000443582">
    <property type="component" value="Unassembled WGS sequence"/>
</dbReference>
<gene>
    <name evidence="2" type="ORF">DAY19_11780</name>
</gene>
<evidence type="ECO:0000313" key="3">
    <source>
        <dbReference type="Proteomes" id="UP000443582"/>
    </source>
</evidence>
<evidence type="ECO:0000313" key="2">
    <source>
        <dbReference type="EMBL" id="RZF20658.1"/>
    </source>
</evidence>
<feature type="signal peptide" evidence="1">
    <location>
        <begin position="1"/>
        <end position="25"/>
    </location>
</feature>
<reference evidence="3" key="1">
    <citation type="journal article" date="2019" name="Int. J. Syst. Evol. Microbiol.">
        <title>Halobacteriovorax valvorus sp. nov., a novel prokaryotic predator isolated from coastal seawater of China.</title>
        <authorList>
            <person name="Chen M.-X."/>
        </authorList>
    </citation>
    <scope>NUCLEOTIDE SEQUENCE [LARGE SCALE GENOMIC DNA]</scope>
    <source>
        <strain evidence="3">BL9</strain>
    </source>
</reference>
<dbReference type="PROSITE" id="PS51257">
    <property type="entry name" value="PROKAR_LIPOPROTEIN"/>
    <property type="match status" value="1"/>
</dbReference>
<dbReference type="RefSeq" id="WP_115362700.1">
    <property type="nucleotide sequence ID" value="NZ_QDKL01000003.1"/>
</dbReference>
<proteinExistence type="predicted"/>
<keyword evidence="1" id="KW-0732">Signal</keyword>
<protein>
    <submittedName>
        <fullName evidence="2">Uncharacterized protein</fullName>
    </submittedName>
</protein>
<dbReference type="EMBL" id="QDKL01000003">
    <property type="protein sequence ID" value="RZF20658.1"/>
    <property type="molecule type" value="Genomic_DNA"/>
</dbReference>
<name>A0ABY0IF00_9BACT</name>
<evidence type="ECO:0000256" key="1">
    <source>
        <dbReference type="SAM" id="SignalP"/>
    </source>
</evidence>
<comment type="caution">
    <text evidence="2">The sequence shown here is derived from an EMBL/GenBank/DDBJ whole genome shotgun (WGS) entry which is preliminary data.</text>
</comment>
<organism evidence="2 3">
    <name type="scientific">Halobacteriovorax vibrionivorans</name>
    <dbReference type="NCBI Taxonomy" id="2152716"/>
    <lineage>
        <taxon>Bacteria</taxon>
        <taxon>Pseudomonadati</taxon>
        <taxon>Bdellovibrionota</taxon>
        <taxon>Bacteriovoracia</taxon>
        <taxon>Bacteriovoracales</taxon>
        <taxon>Halobacteriovoraceae</taxon>
        <taxon>Halobacteriovorax</taxon>
    </lineage>
</organism>
<keyword evidence="3" id="KW-1185">Reference proteome</keyword>
<accession>A0ABY0IF00</accession>